<dbReference type="SMART" id="SM00448">
    <property type="entry name" value="REC"/>
    <property type="match status" value="1"/>
</dbReference>
<proteinExistence type="predicted"/>
<name>A0ABP9MZX3_9GAMM</name>
<protein>
    <submittedName>
        <fullName evidence="6">Two-component system response regulator CreB</fullName>
    </submittedName>
</protein>
<dbReference type="Gene3D" id="6.10.250.690">
    <property type="match status" value="1"/>
</dbReference>
<keyword evidence="7" id="KW-1185">Reference proteome</keyword>
<feature type="domain" description="OmpR/PhoB-type" evidence="5">
    <location>
        <begin position="129"/>
        <end position="229"/>
    </location>
</feature>
<reference evidence="7" key="1">
    <citation type="journal article" date="2019" name="Int. J. Syst. Evol. Microbiol.">
        <title>The Global Catalogue of Microorganisms (GCM) 10K type strain sequencing project: providing services to taxonomists for standard genome sequencing and annotation.</title>
        <authorList>
            <consortium name="The Broad Institute Genomics Platform"/>
            <consortium name="The Broad Institute Genome Sequencing Center for Infectious Disease"/>
            <person name="Wu L."/>
            <person name="Ma J."/>
        </authorList>
    </citation>
    <scope>NUCLEOTIDE SEQUENCE [LARGE SCALE GENOMIC DNA]</scope>
    <source>
        <strain evidence="7">JCM 18050</strain>
    </source>
</reference>
<dbReference type="Proteomes" id="UP001500171">
    <property type="component" value="Unassembled WGS sequence"/>
</dbReference>
<dbReference type="Pfam" id="PF00072">
    <property type="entry name" value="Response_reg"/>
    <property type="match status" value="1"/>
</dbReference>
<evidence type="ECO:0000313" key="6">
    <source>
        <dbReference type="EMBL" id="GAA5105728.1"/>
    </source>
</evidence>
<comment type="caution">
    <text evidence="6">The sequence shown here is derived from an EMBL/GenBank/DDBJ whole genome shotgun (WGS) entry which is preliminary data.</text>
</comment>
<evidence type="ECO:0000256" key="3">
    <source>
        <dbReference type="PROSITE-ProRule" id="PRU01091"/>
    </source>
</evidence>
<dbReference type="Pfam" id="PF00486">
    <property type="entry name" value="Trans_reg_C"/>
    <property type="match status" value="1"/>
</dbReference>
<dbReference type="InterPro" id="IPR001867">
    <property type="entry name" value="OmpR/PhoB-type_DNA-bd"/>
</dbReference>
<dbReference type="PANTHER" id="PTHR48111:SF6">
    <property type="entry name" value="TRANSCRIPTIONAL REGULATORY PROTEIN CREB"/>
    <property type="match status" value="1"/>
</dbReference>
<evidence type="ECO:0000259" key="4">
    <source>
        <dbReference type="PROSITE" id="PS50110"/>
    </source>
</evidence>
<evidence type="ECO:0000256" key="1">
    <source>
        <dbReference type="ARBA" id="ARBA00023125"/>
    </source>
</evidence>
<dbReference type="InterPro" id="IPR001789">
    <property type="entry name" value="Sig_transdc_resp-reg_receiver"/>
</dbReference>
<organism evidence="6 7">
    <name type="scientific">Orbus sasakiae</name>
    <dbReference type="NCBI Taxonomy" id="1078475"/>
    <lineage>
        <taxon>Bacteria</taxon>
        <taxon>Pseudomonadati</taxon>
        <taxon>Pseudomonadota</taxon>
        <taxon>Gammaproteobacteria</taxon>
        <taxon>Orbales</taxon>
        <taxon>Orbaceae</taxon>
        <taxon>Orbus</taxon>
    </lineage>
</organism>
<feature type="domain" description="Response regulatory" evidence="4">
    <location>
        <begin position="4"/>
        <end position="119"/>
    </location>
</feature>
<feature type="DNA-binding region" description="OmpR/PhoB-type" evidence="3">
    <location>
        <begin position="129"/>
        <end position="229"/>
    </location>
</feature>
<dbReference type="SUPFAM" id="SSF52172">
    <property type="entry name" value="CheY-like"/>
    <property type="match status" value="1"/>
</dbReference>
<dbReference type="PROSITE" id="PS50110">
    <property type="entry name" value="RESPONSE_REGULATORY"/>
    <property type="match status" value="1"/>
</dbReference>
<dbReference type="PANTHER" id="PTHR48111">
    <property type="entry name" value="REGULATOR OF RPOS"/>
    <property type="match status" value="1"/>
</dbReference>
<gene>
    <name evidence="6" type="primary">creB</name>
    <name evidence="6" type="ORF">GCM10023211_04780</name>
</gene>
<evidence type="ECO:0000259" key="5">
    <source>
        <dbReference type="PROSITE" id="PS51755"/>
    </source>
</evidence>
<dbReference type="InterPro" id="IPR011006">
    <property type="entry name" value="CheY-like_superfamily"/>
</dbReference>
<dbReference type="InterPro" id="IPR016032">
    <property type="entry name" value="Sig_transdc_resp-reg_C-effctor"/>
</dbReference>
<dbReference type="Gene3D" id="3.40.50.2300">
    <property type="match status" value="1"/>
</dbReference>
<evidence type="ECO:0000313" key="7">
    <source>
        <dbReference type="Proteomes" id="UP001500171"/>
    </source>
</evidence>
<dbReference type="InterPro" id="IPR039420">
    <property type="entry name" value="WalR-like"/>
</dbReference>
<dbReference type="EMBL" id="BAABHY010000001">
    <property type="protein sequence ID" value="GAA5105728.1"/>
    <property type="molecule type" value="Genomic_DNA"/>
</dbReference>
<evidence type="ECO:0000256" key="2">
    <source>
        <dbReference type="PROSITE-ProRule" id="PRU00169"/>
    </source>
</evidence>
<dbReference type="CDD" id="cd00383">
    <property type="entry name" value="trans_reg_C"/>
    <property type="match status" value="1"/>
</dbReference>
<dbReference type="PROSITE" id="PS51755">
    <property type="entry name" value="OMPR_PHOB"/>
    <property type="match status" value="1"/>
</dbReference>
<feature type="modified residue" description="4-aspartylphosphate" evidence="2">
    <location>
        <position position="55"/>
    </location>
</feature>
<keyword evidence="1 3" id="KW-0238">DNA-binding</keyword>
<dbReference type="RefSeq" id="WP_345488423.1">
    <property type="nucleotide sequence ID" value="NZ_BAABHY010000001.1"/>
</dbReference>
<dbReference type="SMART" id="SM00862">
    <property type="entry name" value="Trans_reg_C"/>
    <property type="match status" value="1"/>
</dbReference>
<sequence length="230" mass="26436">MMVSIWLVEDEATIADTLVYKLESERFKVRWFERGQLLLQALEQAKTLPSLLILDVGLPDIIGFDLAKLILAKYDIPIIFLTARNEEVDRIVGLEIGADDYIAKPFSPREVLARVKVILRRVVRQQSSGAIVQIGPFLLDEDSAFIRYYDKPLKLTRYEYLLLKTFLSAPNRVFSRAQLMERVWQDNLESMERTIDTHIKTIRQKLVAVNSSSDLPIQTHRGLGYSLSIL</sequence>
<keyword evidence="2" id="KW-0597">Phosphoprotein</keyword>
<dbReference type="Gene3D" id="1.10.10.10">
    <property type="entry name" value="Winged helix-like DNA-binding domain superfamily/Winged helix DNA-binding domain"/>
    <property type="match status" value="1"/>
</dbReference>
<dbReference type="InterPro" id="IPR036388">
    <property type="entry name" value="WH-like_DNA-bd_sf"/>
</dbReference>
<dbReference type="NCBIfam" id="NF008296">
    <property type="entry name" value="PRK11083.1"/>
    <property type="match status" value="1"/>
</dbReference>
<dbReference type="SUPFAM" id="SSF46894">
    <property type="entry name" value="C-terminal effector domain of the bipartite response regulators"/>
    <property type="match status" value="1"/>
</dbReference>
<accession>A0ABP9MZX3</accession>